<evidence type="ECO:0000256" key="5">
    <source>
        <dbReference type="ARBA" id="ARBA00022692"/>
    </source>
</evidence>
<keyword evidence="4" id="KW-0109">Calcium transport</keyword>
<keyword evidence="7 9" id="KW-0472">Membrane</keyword>
<feature type="transmembrane region" description="Helical" evidence="9">
    <location>
        <begin position="61"/>
        <end position="80"/>
    </location>
</feature>
<dbReference type="InterPro" id="IPR004481">
    <property type="entry name" value="K/Na/Ca-exchanger"/>
</dbReference>
<dbReference type="InterPro" id="IPR004837">
    <property type="entry name" value="NaCa_Exmemb"/>
</dbReference>
<keyword evidence="4" id="KW-0106">Calcium</keyword>
<keyword evidence="5 9" id="KW-0812">Transmembrane</keyword>
<keyword evidence="4" id="KW-0813">Transport</keyword>
<dbReference type="GO" id="GO:0006874">
    <property type="term" value="P:intracellular calcium ion homeostasis"/>
    <property type="evidence" value="ECO:0007669"/>
    <property type="project" value="TreeGrafter"/>
</dbReference>
<feature type="transmembrane region" description="Helical" evidence="9">
    <location>
        <begin position="231"/>
        <end position="254"/>
    </location>
</feature>
<keyword evidence="6 9" id="KW-1133">Transmembrane helix</keyword>
<comment type="subcellular location">
    <subcellularLocation>
        <location evidence="1">Membrane</location>
        <topology evidence="1">Multi-pass membrane protein</topology>
    </subcellularLocation>
</comment>
<dbReference type="PANTHER" id="PTHR10846">
    <property type="entry name" value="SODIUM/POTASSIUM/CALCIUM EXCHANGER"/>
    <property type="match status" value="1"/>
</dbReference>
<feature type="transmembrane region" description="Helical" evidence="9">
    <location>
        <begin position="136"/>
        <end position="154"/>
    </location>
</feature>
<dbReference type="Pfam" id="PF01699">
    <property type="entry name" value="Na_Ca_ex"/>
    <property type="match status" value="1"/>
</dbReference>
<feature type="domain" description="Sodium/calcium exchanger membrane region" evidence="10">
    <location>
        <begin position="186"/>
        <end position="299"/>
    </location>
</feature>
<sequence length="365" mass="42283">MENAVQWVKSSLLILGVVFMKYNAKIETMVKREDHFRRNTIHVQSAEQLVKDNLSLTWWPLCRDVSFYFMYLMTLISFLMENAVQWVESSLLILGVVFMKYNAKIETMVKREDHFRRNTIHVQSAEQLVKVRTLTVQWFESLLLILGYVAYVMYTEYSAKIEKMLKELPLRRNTIHVQSAEQLVKVRTLTVIIKKLQISEDVAGATFMAAGRSAPELFTSLIGAFIAHSNIRIGTIVGSAVFNILFVIGMCAIFAQDNLSLTWWPLCRDVSFYFMYLMTLISFLMENAVQWVESSLLILGVVFMKYNAKIETMVKREDHFRRNTIHVQSAEQLVKVRTLTGICLLRMCFRWSRDDRAGFCSTSPG</sequence>
<evidence type="ECO:0000256" key="2">
    <source>
        <dbReference type="ARBA" id="ARBA00005364"/>
    </source>
</evidence>
<dbReference type="GO" id="GO:0005886">
    <property type="term" value="C:plasma membrane"/>
    <property type="evidence" value="ECO:0007669"/>
    <property type="project" value="TreeGrafter"/>
</dbReference>
<evidence type="ECO:0000256" key="1">
    <source>
        <dbReference type="ARBA" id="ARBA00004141"/>
    </source>
</evidence>
<evidence type="ECO:0000313" key="12">
    <source>
        <dbReference type="Proteomes" id="UP001460270"/>
    </source>
</evidence>
<evidence type="ECO:0000256" key="7">
    <source>
        <dbReference type="ARBA" id="ARBA00023136"/>
    </source>
</evidence>
<evidence type="ECO:0000256" key="8">
    <source>
        <dbReference type="ARBA" id="ARBA00033627"/>
    </source>
</evidence>
<keyword evidence="3" id="KW-0050">Antiport</keyword>
<organism evidence="11 12">
    <name type="scientific">Mugilogobius chulae</name>
    <name type="common">yellowstripe goby</name>
    <dbReference type="NCBI Taxonomy" id="88201"/>
    <lineage>
        <taxon>Eukaryota</taxon>
        <taxon>Metazoa</taxon>
        <taxon>Chordata</taxon>
        <taxon>Craniata</taxon>
        <taxon>Vertebrata</taxon>
        <taxon>Euteleostomi</taxon>
        <taxon>Actinopterygii</taxon>
        <taxon>Neopterygii</taxon>
        <taxon>Teleostei</taxon>
        <taxon>Neoteleostei</taxon>
        <taxon>Acanthomorphata</taxon>
        <taxon>Gobiaria</taxon>
        <taxon>Gobiiformes</taxon>
        <taxon>Gobioidei</taxon>
        <taxon>Gobiidae</taxon>
        <taxon>Gobionellinae</taxon>
        <taxon>Mugilogobius</taxon>
    </lineage>
</organism>
<keyword evidence="4" id="KW-0406">Ion transport</keyword>
<name>A0AAW0MFI6_9GOBI</name>
<dbReference type="Gene3D" id="1.20.1420.30">
    <property type="entry name" value="NCX, central ion-binding region"/>
    <property type="match status" value="1"/>
</dbReference>
<comment type="similarity">
    <text evidence="2">Belongs to the Ca(2+):cation antiporter (CaCA) (TC 2.A.19) family. SLC24A subfamily.</text>
</comment>
<dbReference type="GO" id="GO:0060291">
    <property type="term" value="P:long-term synaptic potentiation"/>
    <property type="evidence" value="ECO:0007669"/>
    <property type="project" value="TreeGrafter"/>
</dbReference>
<evidence type="ECO:0000256" key="6">
    <source>
        <dbReference type="ARBA" id="ARBA00022989"/>
    </source>
</evidence>
<evidence type="ECO:0000259" key="10">
    <source>
        <dbReference type="Pfam" id="PF01699"/>
    </source>
</evidence>
<dbReference type="GO" id="GO:0008273">
    <property type="term" value="F:calcium, potassium:sodium antiporter activity"/>
    <property type="evidence" value="ECO:0007669"/>
    <property type="project" value="TreeGrafter"/>
</dbReference>
<evidence type="ECO:0000256" key="4">
    <source>
        <dbReference type="ARBA" id="ARBA00022568"/>
    </source>
</evidence>
<dbReference type="Proteomes" id="UP001460270">
    <property type="component" value="Unassembled WGS sequence"/>
</dbReference>
<accession>A0AAW0MFI6</accession>
<comment type="caution">
    <text evidence="11">The sequence shown here is derived from an EMBL/GenBank/DDBJ whole genome shotgun (WGS) entry which is preliminary data.</text>
</comment>
<reference evidence="12" key="1">
    <citation type="submission" date="2024-04" db="EMBL/GenBank/DDBJ databases">
        <title>Salinicola lusitanus LLJ914,a marine bacterium isolated from the Okinawa Trough.</title>
        <authorList>
            <person name="Li J."/>
        </authorList>
    </citation>
    <scope>NUCLEOTIDE SEQUENCE [LARGE SCALE GENOMIC DNA]</scope>
</reference>
<dbReference type="AlphaFoldDB" id="A0AAW0MFI6"/>
<dbReference type="GO" id="GO:0060292">
    <property type="term" value="P:long-term synaptic depression"/>
    <property type="evidence" value="ECO:0007669"/>
    <property type="project" value="TreeGrafter"/>
</dbReference>
<comment type="catalytic activity">
    <reaction evidence="8">
        <text>Ca(2+)(out) + K(+)(out) + 4 Na(+)(in) = Ca(2+)(in) + K(+)(in) + 4 Na(+)(out)</text>
        <dbReference type="Rhea" id="RHEA:69967"/>
        <dbReference type="ChEBI" id="CHEBI:29101"/>
        <dbReference type="ChEBI" id="CHEBI:29103"/>
        <dbReference type="ChEBI" id="CHEBI:29108"/>
    </reaction>
</comment>
<protein>
    <recommendedName>
        <fullName evidence="10">Sodium/calcium exchanger membrane region domain-containing protein</fullName>
    </recommendedName>
</protein>
<dbReference type="InterPro" id="IPR044880">
    <property type="entry name" value="NCX_ion-bd_dom_sf"/>
</dbReference>
<dbReference type="FunFam" id="1.20.1420.30:FF:000004">
    <property type="entry name" value="Sodium/potassium/calcium exchanger 2 isoform 1"/>
    <property type="match status" value="1"/>
</dbReference>
<dbReference type="GO" id="GO:0005262">
    <property type="term" value="F:calcium channel activity"/>
    <property type="evidence" value="ECO:0007669"/>
    <property type="project" value="TreeGrafter"/>
</dbReference>
<dbReference type="PANTHER" id="PTHR10846:SF72">
    <property type="entry name" value="SODIUM_POTASSIUM_CALCIUM EXCHANGER NCKX30C"/>
    <property type="match status" value="1"/>
</dbReference>
<dbReference type="EMBL" id="JBBPFD010000690">
    <property type="protein sequence ID" value="KAK7877491.1"/>
    <property type="molecule type" value="Genomic_DNA"/>
</dbReference>
<feature type="transmembrane region" description="Helical" evidence="9">
    <location>
        <begin position="291"/>
        <end position="308"/>
    </location>
</feature>
<evidence type="ECO:0000256" key="9">
    <source>
        <dbReference type="SAM" id="Phobius"/>
    </source>
</evidence>
<evidence type="ECO:0000256" key="3">
    <source>
        <dbReference type="ARBA" id="ARBA00022449"/>
    </source>
</evidence>
<keyword evidence="12" id="KW-1185">Reference proteome</keyword>
<proteinExistence type="inferred from homology"/>
<evidence type="ECO:0000313" key="11">
    <source>
        <dbReference type="EMBL" id="KAK7877491.1"/>
    </source>
</evidence>
<gene>
    <name evidence="11" type="ORF">WMY93_031831</name>
</gene>